<name>H5XK39_9PSEU</name>
<accession>H5XK39</accession>
<keyword evidence="3" id="KW-1185">Reference proteome</keyword>
<sequence length="66" mass="7019">MGAHALGAAAVENESRWQLANLRERERSALRTLPSPGADSSGPLGPGLLSRGILGTTIREIQLRLE</sequence>
<dbReference type="AlphaFoldDB" id="H5XK39"/>
<reference evidence="2 3" key="1">
    <citation type="submission" date="2011-11" db="EMBL/GenBank/DDBJ databases">
        <title>The Noncontiguous Finished sequence of Saccharomonospora cyanea NA-134.</title>
        <authorList>
            <consortium name="US DOE Joint Genome Institute"/>
            <person name="Lucas S."/>
            <person name="Han J."/>
            <person name="Lapidus A."/>
            <person name="Cheng J.-F."/>
            <person name="Goodwin L."/>
            <person name="Pitluck S."/>
            <person name="Peters L."/>
            <person name="Ovchinnikova G."/>
            <person name="Lu M."/>
            <person name="Detter J.C."/>
            <person name="Han C."/>
            <person name="Tapia R."/>
            <person name="Land M."/>
            <person name="Hauser L."/>
            <person name="Kyrpides N."/>
            <person name="Ivanova N."/>
            <person name="Pagani I."/>
            <person name="Brambilla E.-M."/>
            <person name="Klenk H.-P."/>
            <person name="Woyke T."/>
        </authorList>
    </citation>
    <scope>NUCLEOTIDE SEQUENCE [LARGE SCALE GENOMIC DNA]</scope>
    <source>
        <strain evidence="2 3">NA-134</strain>
    </source>
</reference>
<proteinExistence type="predicted"/>
<dbReference type="HOGENOM" id="CLU_2828617_0_0_11"/>
<feature type="compositionally biased region" description="Low complexity" evidence="1">
    <location>
        <begin position="33"/>
        <end position="48"/>
    </location>
</feature>
<dbReference type="eggNOG" id="ENOG5032WR7">
    <property type="taxonomic scope" value="Bacteria"/>
</dbReference>
<feature type="region of interest" description="Disordered" evidence="1">
    <location>
        <begin position="28"/>
        <end position="48"/>
    </location>
</feature>
<dbReference type="Proteomes" id="UP000002791">
    <property type="component" value="Chromosome"/>
</dbReference>
<dbReference type="EMBL" id="CM001440">
    <property type="protein sequence ID" value="EHR62994.1"/>
    <property type="molecule type" value="Genomic_DNA"/>
</dbReference>
<organism evidence="2 3">
    <name type="scientific">Saccharomonospora cyanea NA-134</name>
    <dbReference type="NCBI Taxonomy" id="882082"/>
    <lineage>
        <taxon>Bacteria</taxon>
        <taxon>Bacillati</taxon>
        <taxon>Actinomycetota</taxon>
        <taxon>Actinomycetes</taxon>
        <taxon>Pseudonocardiales</taxon>
        <taxon>Pseudonocardiaceae</taxon>
        <taxon>Saccharomonospora</taxon>
    </lineage>
</organism>
<protein>
    <submittedName>
        <fullName evidence="2">Uncharacterized protein</fullName>
    </submittedName>
</protein>
<evidence type="ECO:0000313" key="2">
    <source>
        <dbReference type="EMBL" id="EHR62994.1"/>
    </source>
</evidence>
<gene>
    <name evidence="2" type="ORF">SaccyDRAFT_4173</name>
</gene>
<evidence type="ECO:0000256" key="1">
    <source>
        <dbReference type="SAM" id="MobiDB-lite"/>
    </source>
</evidence>
<evidence type="ECO:0000313" key="3">
    <source>
        <dbReference type="Proteomes" id="UP000002791"/>
    </source>
</evidence>